<protein>
    <submittedName>
        <fullName evidence="1">Uncharacterized protein</fullName>
    </submittedName>
</protein>
<dbReference type="EMBL" id="QJNU01001300">
    <property type="protein sequence ID" value="RYO77450.1"/>
    <property type="molecule type" value="Genomic_DNA"/>
</dbReference>
<comment type="caution">
    <text evidence="1">The sequence shown here is derived from an EMBL/GenBank/DDBJ whole genome shotgun (WGS) entry which is preliminary data.</text>
</comment>
<organism evidence="1 2">
    <name type="scientific">Monosporascus ibericus</name>
    <dbReference type="NCBI Taxonomy" id="155417"/>
    <lineage>
        <taxon>Eukaryota</taxon>
        <taxon>Fungi</taxon>
        <taxon>Dikarya</taxon>
        <taxon>Ascomycota</taxon>
        <taxon>Pezizomycotina</taxon>
        <taxon>Sordariomycetes</taxon>
        <taxon>Xylariomycetidae</taxon>
        <taxon>Xylariales</taxon>
        <taxon>Xylariales incertae sedis</taxon>
        <taxon>Monosporascus</taxon>
    </lineage>
</organism>
<name>A0A4Q4SVT0_9PEZI</name>
<dbReference type="AlphaFoldDB" id="A0A4Q4SVT0"/>
<keyword evidence="2" id="KW-1185">Reference proteome</keyword>
<dbReference type="OrthoDB" id="5343383at2759"/>
<sequence>MPSLDEITYSRDATVAAVRDYYDFLTKMYVKESDIIEPPAGGWPTIKPYLECMGKTDEVLSLLCHLPYIREPNDDNRVQGAPWCYFADWQELGRSANLGQVNGEDLRLYSERAGIIDDVPPHVVGLTCGGRNNPVILLNTKLGVIHWYECPSEIIHAPARELLQDDAYDYAPENEAVWMAECGSWAITDFFEVIKDEFRKLHFIPENSRSVVDIYTTFPGSREVIPVMQDIYRRHGWPDLQRYRNRECLEALRERYPEFA</sequence>
<proteinExistence type="predicted"/>
<dbReference type="STRING" id="155417.A0A4Q4SVT0"/>
<evidence type="ECO:0000313" key="1">
    <source>
        <dbReference type="EMBL" id="RYO77450.1"/>
    </source>
</evidence>
<accession>A0A4Q4SVT0</accession>
<gene>
    <name evidence="1" type="ORF">DL764_010220</name>
</gene>
<dbReference type="Proteomes" id="UP000293360">
    <property type="component" value="Unassembled WGS sequence"/>
</dbReference>
<evidence type="ECO:0000313" key="2">
    <source>
        <dbReference type="Proteomes" id="UP000293360"/>
    </source>
</evidence>
<reference evidence="1 2" key="1">
    <citation type="submission" date="2018-06" db="EMBL/GenBank/DDBJ databases">
        <title>Complete Genomes of Monosporascus.</title>
        <authorList>
            <person name="Robinson A.J."/>
            <person name="Natvig D.O."/>
        </authorList>
    </citation>
    <scope>NUCLEOTIDE SEQUENCE [LARGE SCALE GENOMIC DNA]</scope>
    <source>
        <strain evidence="1 2">CBS 110550</strain>
    </source>
</reference>